<dbReference type="AlphaFoldDB" id="A0AAN8Q3X2"/>
<dbReference type="Proteomes" id="UP001347796">
    <property type="component" value="Unassembled WGS sequence"/>
</dbReference>
<keyword evidence="2" id="KW-1185">Reference proteome</keyword>
<accession>A0AAN8Q3X2</accession>
<gene>
    <name evidence="1" type="ORF">SNE40_009937</name>
</gene>
<name>A0AAN8Q3X2_PATCE</name>
<comment type="caution">
    <text evidence="1">The sequence shown here is derived from an EMBL/GenBank/DDBJ whole genome shotgun (WGS) entry which is preliminary data.</text>
</comment>
<reference evidence="1 2" key="1">
    <citation type="submission" date="2024-01" db="EMBL/GenBank/DDBJ databases">
        <title>The genome of the rayed Mediterranean limpet Patella caerulea (Linnaeus, 1758).</title>
        <authorList>
            <person name="Anh-Thu Weber A."/>
            <person name="Halstead-Nussloch G."/>
        </authorList>
    </citation>
    <scope>NUCLEOTIDE SEQUENCE [LARGE SCALE GENOMIC DNA]</scope>
    <source>
        <strain evidence="1">AATW-2023a</strain>
        <tissue evidence="1">Whole specimen</tissue>
    </source>
</reference>
<organism evidence="1 2">
    <name type="scientific">Patella caerulea</name>
    <name type="common">Rayed Mediterranean limpet</name>
    <dbReference type="NCBI Taxonomy" id="87958"/>
    <lineage>
        <taxon>Eukaryota</taxon>
        <taxon>Metazoa</taxon>
        <taxon>Spiralia</taxon>
        <taxon>Lophotrochozoa</taxon>
        <taxon>Mollusca</taxon>
        <taxon>Gastropoda</taxon>
        <taxon>Patellogastropoda</taxon>
        <taxon>Patelloidea</taxon>
        <taxon>Patellidae</taxon>
        <taxon>Patella</taxon>
    </lineage>
</organism>
<evidence type="ECO:0000313" key="1">
    <source>
        <dbReference type="EMBL" id="KAK6182205.1"/>
    </source>
</evidence>
<dbReference type="EMBL" id="JAZGQO010000007">
    <property type="protein sequence ID" value="KAK6182205.1"/>
    <property type="molecule type" value="Genomic_DNA"/>
</dbReference>
<proteinExistence type="predicted"/>
<sequence>MLRGTKKTLLHLMVAESIHDKCQSKTLISSFNHAGLCVSYPEVIHHHNLAQSKGGVPIPSHFKTDSFTIGAFDNFDHEDATLSGICGSHDTVCVLFQDKPINIPAKPTISDTEVVHGAKPIQEVLSCQKL</sequence>
<evidence type="ECO:0000313" key="2">
    <source>
        <dbReference type="Proteomes" id="UP001347796"/>
    </source>
</evidence>
<protein>
    <submittedName>
        <fullName evidence="1">Uncharacterized protein</fullName>
    </submittedName>
</protein>